<protein>
    <submittedName>
        <fullName evidence="1">DUF3726 domain-containing protein</fullName>
    </submittedName>
</protein>
<reference evidence="1" key="1">
    <citation type="submission" date="2021-07" db="EMBL/GenBank/DDBJ databases">
        <title>Shinella sp. nov., a novel member of the genus Shinella from water.</title>
        <authorList>
            <person name="Deng Y."/>
        </authorList>
    </citation>
    <scope>NUCLEOTIDE SEQUENCE</scope>
    <source>
        <strain evidence="1">CPCC 100929</strain>
    </source>
</reference>
<dbReference type="InterPro" id="IPR022201">
    <property type="entry name" value="DUF3726"/>
</dbReference>
<gene>
    <name evidence="1" type="ORF">GB927_026535</name>
</gene>
<evidence type="ECO:0000313" key="1">
    <source>
        <dbReference type="EMBL" id="MCQ4633624.1"/>
    </source>
</evidence>
<accession>A0ABT1REK4</accession>
<dbReference type="RefSeq" id="WP_256120235.1">
    <property type="nucleotide sequence ID" value="NZ_WHSB02000013.1"/>
</dbReference>
<keyword evidence="2" id="KW-1185">Reference proteome</keyword>
<dbReference type="Proteomes" id="UP000996601">
    <property type="component" value="Unassembled WGS sequence"/>
</dbReference>
<comment type="caution">
    <text evidence="1">The sequence shown here is derived from an EMBL/GenBank/DDBJ whole genome shotgun (WGS) entry which is preliminary data.</text>
</comment>
<organism evidence="1 2">
    <name type="scientific">Shinella lacus</name>
    <dbReference type="NCBI Taxonomy" id="2654216"/>
    <lineage>
        <taxon>Bacteria</taxon>
        <taxon>Pseudomonadati</taxon>
        <taxon>Pseudomonadota</taxon>
        <taxon>Alphaproteobacteria</taxon>
        <taxon>Hyphomicrobiales</taxon>
        <taxon>Rhizobiaceae</taxon>
        <taxon>Shinella</taxon>
    </lineage>
</organism>
<dbReference type="EMBL" id="WHSB02000013">
    <property type="protein sequence ID" value="MCQ4633624.1"/>
    <property type="molecule type" value="Genomic_DNA"/>
</dbReference>
<name>A0ABT1REK4_9HYPH</name>
<dbReference type="Pfam" id="PF12525">
    <property type="entry name" value="DUF3726"/>
    <property type="match status" value="1"/>
</dbReference>
<sequence>MTTILLSYNEVQSLARKAASGAGLPHGVAEEIGHAAVWLSARGVDAIRVVVDALGDEAQGRQAVLRGQAAIDALCCGETEQGLPEDQAYSLLLIGLAGAAAMDTGLNLTVQQGNGDVAPLARVSDVGGLLLTMKTLRVMPDDAAPACSGSPRPTPTDAAAYAAALSLAARTYVPASDLSRAQGAGAGTTDND</sequence>
<evidence type="ECO:0000313" key="2">
    <source>
        <dbReference type="Proteomes" id="UP000996601"/>
    </source>
</evidence>
<proteinExistence type="predicted"/>